<gene>
    <name evidence="13" type="ORF">DVW87_07665</name>
</gene>
<evidence type="ECO:0000256" key="5">
    <source>
        <dbReference type="ARBA" id="ARBA00022519"/>
    </source>
</evidence>
<dbReference type="NCBIfam" id="NF037980">
    <property type="entry name" value="T2SS_GspK"/>
    <property type="match status" value="1"/>
</dbReference>
<dbReference type="Proteomes" id="UP000253918">
    <property type="component" value="Unassembled WGS sequence"/>
</dbReference>
<dbReference type="Pfam" id="PF03934">
    <property type="entry name" value="T2SSK"/>
    <property type="match status" value="1"/>
</dbReference>
<evidence type="ECO:0000256" key="1">
    <source>
        <dbReference type="ARBA" id="ARBA00004533"/>
    </source>
</evidence>
<comment type="subcellular location">
    <subcellularLocation>
        <location evidence="1 10">Cell inner membrane</location>
    </subcellularLocation>
</comment>
<dbReference type="GO" id="GO:0009306">
    <property type="term" value="P:protein secretion"/>
    <property type="evidence" value="ECO:0007669"/>
    <property type="project" value="InterPro"/>
</dbReference>
<name>A0A369VVE5_9SPHN</name>
<dbReference type="InterPro" id="IPR045584">
    <property type="entry name" value="Pilin-like"/>
</dbReference>
<dbReference type="Gene3D" id="3.30.1300.30">
    <property type="entry name" value="GSPII I/J protein-like"/>
    <property type="match status" value="1"/>
</dbReference>
<comment type="similarity">
    <text evidence="2 10">Belongs to the GSP K family.</text>
</comment>
<dbReference type="RefSeq" id="WP_114687221.1">
    <property type="nucleotide sequence ID" value="NZ_QQNB01000002.1"/>
</dbReference>
<keyword evidence="5 10" id="KW-0997">Cell inner membrane</keyword>
<dbReference type="InterPro" id="IPR049031">
    <property type="entry name" value="T2SSK_SAM-like_1st"/>
</dbReference>
<keyword evidence="7" id="KW-0653">Protein transport</keyword>
<evidence type="ECO:0000256" key="7">
    <source>
        <dbReference type="ARBA" id="ARBA00022927"/>
    </source>
</evidence>
<dbReference type="OrthoDB" id="9788973at2"/>
<organism evidence="13 14">
    <name type="scientific">Sphingomonas aracearum</name>
    <dbReference type="NCBI Taxonomy" id="2283317"/>
    <lineage>
        <taxon>Bacteria</taxon>
        <taxon>Pseudomonadati</taxon>
        <taxon>Pseudomonadota</taxon>
        <taxon>Alphaproteobacteria</taxon>
        <taxon>Sphingomonadales</taxon>
        <taxon>Sphingomonadaceae</taxon>
        <taxon>Sphingomonas</taxon>
    </lineage>
</organism>
<comment type="caution">
    <text evidence="13">The sequence shown here is derived from an EMBL/GenBank/DDBJ whole genome shotgun (WGS) entry which is preliminary data.</text>
</comment>
<dbReference type="PANTHER" id="PTHR38831:SF1">
    <property type="entry name" value="TYPE II SECRETION SYSTEM PROTEIN K-RELATED"/>
    <property type="match status" value="1"/>
</dbReference>
<accession>A0A369VVE5</accession>
<dbReference type="InterPro" id="IPR005628">
    <property type="entry name" value="GspK"/>
</dbReference>
<reference evidence="13 14" key="1">
    <citation type="submission" date="2018-07" db="EMBL/GenBank/DDBJ databases">
        <title>a novel species of Sphingomonas isolated from the rhizosphere soil of Araceae plant.</title>
        <authorList>
            <person name="Zhiyong W."/>
            <person name="Qinglan Z."/>
            <person name="Zhiwei F."/>
            <person name="Ding X."/>
            <person name="Gejiao W."/>
            <person name="Shixue Z."/>
        </authorList>
    </citation>
    <scope>NUCLEOTIDE SEQUENCE [LARGE SCALE GENOMIC DNA]</scope>
    <source>
        <strain evidence="13 14">WZY 27</strain>
    </source>
</reference>
<evidence type="ECO:0000313" key="14">
    <source>
        <dbReference type="Proteomes" id="UP000253918"/>
    </source>
</evidence>
<evidence type="ECO:0000256" key="8">
    <source>
        <dbReference type="ARBA" id="ARBA00022989"/>
    </source>
</evidence>
<keyword evidence="14" id="KW-1185">Reference proteome</keyword>
<dbReference type="SUPFAM" id="SSF158544">
    <property type="entry name" value="GspK insert domain-like"/>
    <property type="match status" value="2"/>
</dbReference>
<protein>
    <recommendedName>
        <fullName evidence="10">Type II secretion system protein K</fullName>
    </recommendedName>
</protein>
<dbReference type="GO" id="GO:0005886">
    <property type="term" value="C:plasma membrane"/>
    <property type="evidence" value="ECO:0007669"/>
    <property type="project" value="UniProtKB-SubCell"/>
</dbReference>
<dbReference type="InterPro" id="IPR049179">
    <property type="entry name" value="T2SSK_SAM-like_2nd"/>
</dbReference>
<evidence type="ECO:0000259" key="12">
    <source>
        <dbReference type="Pfam" id="PF21687"/>
    </source>
</evidence>
<evidence type="ECO:0000259" key="11">
    <source>
        <dbReference type="Pfam" id="PF03934"/>
    </source>
</evidence>
<dbReference type="PANTHER" id="PTHR38831">
    <property type="entry name" value="TYPE II SECRETION SYSTEM PROTEIN K"/>
    <property type="match status" value="1"/>
</dbReference>
<dbReference type="Gene3D" id="1.10.40.60">
    <property type="entry name" value="EpsJ-like"/>
    <property type="match status" value="2"/>
</dbReference>
<keyword evidence="6" id="KW-0812">Transmembrane</keyword>
<dbReference type="AlphaFoldDB" id="A0A369VVE5"/>
<evidence type="ECO:0000256" key="6">
    <source>
        <dbReference type="ARBA" id="ARBA00022692"/>
    </source>
</evidence>
<dbReference type="InterPro" id="IPR038072">
    <property type="entry name" value="GspK_central_sf"/>
</dbReference>
<keyword evidence="3 10" id="KW-0813">Transport</keyword>
<evidence type="ECO:0000313" key="13">
    <source>
        <dbReference type="EMBL" id="RDE05150.1"/>
    </source>
</evidence>
<evidence type="ECO:0000256" key="4">
    <source>
        <dbReference type="ARBA" id="ARBA00022475"/>
    </source>
</evidence>
<sequence>MPVPDRERGAALLTVLLLVAIISVMAGTALEKMRLSTRLASNAVAGSQARAWAQAAETMALLKVTDVLGRDASRVTLAGNWSNTPVPLPIPEGTAVARVRDGGNCFNLNGLVTETTPGVYAAYAPAMVQFTNLMRLVGVTGQNPEAITAATTDWIDSGNDPLPNGAEDSSYKGYRTANTLMADVSELRAVSGMTAETYARLRPWLCTLPKAEPSKVNVNTLLPEQAPLLAMLLPQSVAPQTISGLLLRRPPQGYESVTAFWQGLALGGQAAGPEAERQTAITTQWFALDIQVVLNDAELEQHGLIDATRLPARIVSRAWGERS</sequence>
<feature type="domain" description="T2SS protein K first SAM-like" evidence="12">
    <location>
        <begin position="104"/>
        <end position="210"/>
    </location>
</feature>
<keyword evidence="4 10" id="KW-1003">Cell membrane</keyword>
<proteinExistence type="inferred from homology"/>
<keyword evidence="8" id="KW-1133">Transmembrane helix</keyword>
<dbReference type="PIRSF" id="PIRSF002786">
    <property type="entry name" value="XcpX"/>
    <property type="match status" value="1"/>
</dbReference>
<dbReference type="SUPFAM" id="SSF54523">
    <property type="entry name" value="Pili subunits"/>
    <property type="match status" value="1"/>
</dbReference>
<dbReference type="Pfam" id="PF21687">
    <property type="entry name" value="T2SSK_1st"/>
    <property type="match status" value="1"/>
</dbReference>
<evidence type="ECO:0000256" key="2">
    <source>
        <dbReference type="ARBA" id="ARBA00007246"/>
    </source>
</evidence>
<keyword evidence="9 10" id="KW-0472">Membrane</keyword>
<dbReference type="EMBL" id="QQNB01000002">
    <property type="protein sequence ID" value="RDE05150.1"/>
    <property type="molecule type" value="Genomic_DNA"/>
</dbReference>
<evidence type="ECO:0000256" key="10">
    <source>
        <dbReference type="PIRNR" id="PIRNR002786"/>
    </source>
</evidence>
<evidence type="ECO:0000256" key="3">
    <source>
        <dbReference type="ARBA" id="ARBA00022448"/>
    </source>
</evidence>
<evidence type="ECO:0000256" key="9">
    <source>
        <dbReference type="ARBA" id="ARBA00023136"/>
    </source>
</evidence>
<feature type="domain" description="T2SS protein K second SAM-like" evidence="11">
    <location>
        <begin position="216"/>
        <end position="269"/>
    </location>
</feature>